<dbReference type="Gene3D" id="3.40.50.10350">
    <property type="entry name" value="Glycerate kinase, domain 1"/>
    <property type="match status" value="1"/>
</dbReference>
<accession>A0A7M2X0Y1</accession>
<keyword evidence="2 4" id="KW-0808">Transferase</keyword>
<dbReference type="InterPro" id="IPR018193">
    <property type="entry name" value="Glyc_kinase_flavodox-like_fold"/>
</dbReference>
<evidence type="ECO:0000256" key="1">
    <source>
        <dbReference type="ARBA" id="ARBA00006284"/>
    </source>
</evidence>
<gene>
    <name evidence="5" type="ORF">IPV69_08325</name>
</gene>
<dbReference type="KEGG" id="hbs:IPV69_08325"/>
<dbReference type="AlphaFoldDB" id="A0A7M2X0Y1"/>
<dbReference type="SUPFAM" id="SSF110738">
    <property type="entry name" value="Glycerate kinase I"/>
    <property type="match status" value="1"/>
</dbReference>
<dbReference type="InterPro" id="IPR018197">
    <property type="entry name" value="Glycerate_kinase_RE-like"/>
</dbReference>
<dbReference type="InterPro" id="IPR004381">
    <property type="entry name" value="Glycerate_kinase"/>
</dbReference>
<evidence type="ECO:0000256" key="3">
    <source>
        <dbReference type="ARBA" id="ARBA00022777"/>
    </source>
</evidence>
<reference evidence="5 6" key="1">
    <citation type="submission" date="2020-10" db="EMBL/GenBank/DDBJ databases">
        <title>Wide distribution of Phycisphaera-like planctomycetes from WD2101 soil group in peatlands and genome analysis of the first cultivated representative.</title>
        <authorList>
            <person name="Dedysh S.N."/>
            <person name="Beletsky A.V."/>
            <person name="Ivanova A."/>
            <person name="Kulichevskaya I.S."/>
            <person name="Suzina N.E."/>
            <person name="Philippov D.A."/>
            <person name="Rakitin A.L."/>
            <person name="Mardanov A.V."/>
            <person name="Ravin N.V."/>
        </authorList>
    </citation>
    <scope>NUCLEOTIDE SEQUENCE [LARGE SCALE GENOMIC DNA]</scope>
    <source>
        <strain evidence="5 6">M1803</strain>
    </source>
</reference>
<keyword evidence="6" id="KW-1185">Reference proteome</keyword>
<evidence type="ECO:0000313" key="6">
    <source>
        <dbReference type="Proteomes" id="UP000593765"/>
    </source>
</evidence>
<dbReference type="GO" id="GO:0008887">
    <property type="term" value="F:glycerate kinase activity"/>
    <property type="evidence" value="ECO:0007669"/>
    <property type="project" value="UniProtKB-UniRule"/>
</dbReference>
<dbReference type="Proteomes" id="UP000593765">
    <property type="component" value="Chromosome"/>
</dbReference>
<dbReference type="PANTHER" id="PTHR21599">
    <property type="entry name" value="GLYCERATE KINASE"/>
    <property type="match status" value="1"/>
</dbReference>
<proteinExistence type="inferred from homology"/>
<evidence type="ECO:0000256" key="2">
    <source>
        <dbReference type="ARBA" id="ARBA00022679"/>
    </source>
</evidence>
<keyword evidence="3 4" id="KW-0418">Kinase</keyword>
<protein>
    <submittedName>
        <fullName evidence="5">Glycerate kinase</fullName>
    </submittedName>
</protein>
<evidence type="ECO:0000256" key="4">
    <source>
        <dbReference type="PIRNR" id="PIRNR006078"/>
    </source>
</evidence>
<dbReference type="PIRSF" id="PIRSF006078">
    <property type="entry name" value="GlxK"/>
    <property type="match status" value="1"/>
</dbReference>
<organism evidence="5 6">
    <name type="scientific">Humisphaera borealis</name>
    <dbReference type="NCBI Taxonomy" id="2807512"/>
    <lineage>
        <taxon>Bacteria</taxon>
        <taxon>Pseudomonadati</taxon>
        <taxon>Planctomycetota</taxon>
        <taxon>Phycisphaerae</taxon>
        <taxon>Tepidisphaerales</taxon>
        <taxon>Tepidisphaeraceae</taxon>
        <taxon>Humisphaera</taxon>
    </lineage>
</organism>
<name>A0A7M2X0Y1_9BACT</name>
<dbReference type="Pfam" id="PF02595">
    <property type="entry name" value="Gly_kinase"/>
    <property type="match status" value="1"/>
</dbReference>
<dbReference type="EMBL" id="CP063458">
    <property type="protein sequence ID" value="QOV91345.1"/>
    <property type="molecule type" value="Genomic_DNA"/>
</dbReference>
<dbReference type="RefSeq" id="WP_206294588.1">
    <property type="nucleotide sequence ID" value="NZ_CP063458.1"/>
</dbReference>
<evidence type="ECO:0000313" key="5">
    <source>
        <dbReference type="EMBL" id="QOV91345.1"/>
    </source>
</evidence>
<dbReference type="GO" id="GO:0031388">
    <property type="term" value="P:organic acid phosphorylation"/>
    <property type="evidence" value="ECO:0007669"/>
    <property type="project" value="UniProtKB-UniRule"/>
</dbReference>
<comment type="similarity">
    <text evidence="1 4">Belongs to the glycerate kinase type-1 family.</text>
</comment>
<dbReference type="Gene3D" id="3.90.1510.10">
    <property type="entry name" value="Glycerate kinase, domain 2"/>
    <property type="match status" value="1"/>
</dbReference>
<dbReference type="PANTHER" id="PTHR21599:SF0">
    <property type="entry name" value="GLYCERATE KINASE"/>
    <property type="match status" value="1"/>
</dbReference>
<sequence>MRIVIAPDKFKGSLTAPAVAAAVAVGVRRSLPDAQIDLCPIADGGDGTVAALVAATGGRFERRRVTGPLPEMKVDAEFGILGSAGVNATAEGGMVAVIEMAAASGLALVSPADRDPMATTTFGTGELLVEAAKLGSSRIILGIGGSATIDAGIGCCQACGLPVILAGGEPLSPTEPLCGRDLERVVLIKHGRGALIERTRITVACDVTNPLTGPAGAAAVYGPQKGASPAEVAWFDRQLSALAGRTQKTAEAAMPGSGAAGGLGFALRAYFPNAELRPGVDIVFDAVALRDRLRGADLCITGEGRLDDGSLHGKAPVAVATMCREMGVPCVAVVGSADVAAVANAASLFRSVLQVQTPGMTLEQAVATSESRLAELGQTAASLLR</sequence>
<dbReference type="InterPro" id="IPR036129">
    <property type="entry name" value="Glycerate_kinase_sf"/>
</dbReference>
<dbReference type="NCBIfam" id="TIGR00045">
    <property type="entry name" value="glycerate kinase"/>
    <property type="match status" value="1"/>
</dbReference>